<dbReference type="Proteomes" id="UP000270924">
    <property type="component" value="Unassembled WGS sequence"/>
</dbReference>
<evidence type="ECO:0000313" key="1">
    <source>
        <dbReference type="EMBL" id="VDM12233.1"/>
    </source>
</evidence>
<evidence type="ECO:0000313" key="2">
    <source>
        <dbReference type="Proteomes" id="UP000270924"/>
    </source>
</evidence>
<dbReference type="EMBL" id="UYWW01002865">
    <property type="protein sequence ID" value="VDM12233.1"/>
    <property type="molecule type" value="Genomic_DNA"/>
</dbReference>
<keyword evidence="2" id="KW-1185">Reference proteome</keyword>
<dbReference type="InParanoid" id="A0A3P7DRX7"/>
<organism evidence="1 2">
    <name type="scientific">Wuchereria bancrofti</name>
    <dbReference type="NCBI Taxonomy" id="6293"/>
    <lineage>
        <taxon>Eukaryota</taxon>
        <taxon>Metazoa</taxon>
        <taxon>Ecdysozoa</taxon>
        <taxon>Nematoda</taxon>
        <taxon>Chromadorea</taxon>
        <taxon>Rhabditida</taxon>
        <taxon>Spirurina</taxon>
        <taxon>Spiruromorpha</taxon>
        <taxon>Filarioidea</taxon>
        <taxon>Onchocercidae</taxon>
        <taxon>Wuchereria</taxon>
    </lineage>
</organism>
<proteinExistence type="predicted"/>
<name>A0A3P7DRX7_WUCBA</name>
<sequence length="176" mass="20529">MKEQKVSKSKIGLRINERYFTEETSASRKKDAMTERKQRLSKLSSTRTYDINCKTRKRVYFYCKGHHNTALCCTKHNDRTQSVGPIKKETKSTKVINPVTKHLRSNEREVLIFCKEVSNKVIVLFDSGAQAACIKKKLAKRLNLENINYEQVKFAEFDKIDRFWKLEFIGQLNSTG</sequence>
<protein>
    <recommendedName>
        <fullName evidence="3">Peptidase aspartic putative domain-containing protein</fullName>
    </recommendedName>
</protein>
<reference evidence="1 2" key="1">
    <citation type="submission" date="2018-11" db="EMBL/GenBank/DDBJ databases">
        <authorList>
            <consortium name="Pathogen Informatics"/>
        </authorList>
    </citation>
    <scope>NUCLEOTIDE SEQUENCE [LARGE SCALE GENOMIC DNA]</scope>
</reference>
<gene>
    <name evidence="1" type="ORF">WBA_LOCUS5619</name>
</gene>
<evidence type="ECO:0008006" key="3">
    <source>
        <dbReference type="Google" id="ProtNLM"/>
    </source>
</evidence>
<accession>A0A3P7DRX7</accession>
<dbReference type="AlphaFoldDB" id="A0A3P7DRX7"/>